<evidence type="ECO:0000313" key="4">
    <source>
        <dbReference type="Proteomes" id="UP001523216"/>
    </source>
</evidence>
<name>A0ABT0XR53_9ACTN</name>
<dbReference type="Gene3D" id="3.50.50.60">
    <property type="entry name" value="FAD/NAD(P)-binding domain"/>
    <property type="match status" value="2"/>
</dbReference>
<dbReference type="InterPro" id="IPR036188">
    <property type="entry name" value="FAD/NAD-bd_sf"/>
</dbReference>
<gene>
    <name evidence="3" type="ORF">LXN57_01595</name>
</gene>
<dbReference type="EMBL" id="JAMQOL010000002">
    <property type="protein sequence ID" value="MCM4076252.1"/>
    <property type="molecule type" value="Genomic_DNA"/>
</dbReference>
<protein>
    <submittedName>
        <fullName evidence="3">FAD-binding oxidoreductase</fullName>
    </submittedName>
</protein>
<evidence type="ECO:0000256" key="1">
    <source>
        <dbReference type="ARBA" id="ARBA00023002"/>
    </source>
</evidence>
<comment type="caution">
    <text evidence="3">The sequence shown here is derived from an EMBL/GenBank/DDBJ whole genome shotgun (WGS) entry which is preliminary data.</text>
</comment>
<dbReference type="PANTHER" id="PTHR13847:SF287">
    <property type="entry name" value="FAD-DEPENDENT OXIDOREDUCTASE DOMAIN-CONTAINING PROTEIN 1"/>
    <property type="match status" value="1"/>
</dbReference>
<dbReference type="Proteomes" id="UP001523216">
    <property type="component" value="Unassembled WGS sequence"/>
</dbReference>
<dbReference type="Gene3D" id="3.30.9.10">
    <property type="entry name" value="D-Amino Acid Oxidase, subunit A, domain 2"/>
    <property type="match status" value="1"/>
</dbReference>
<dbReference type="SUPFAM" id="SSF51905">
    <property type="entry name" value="FAD/NAD(P)-binding domain"/>
    <property type="match status" value="1"/>
</dbReference>
<sequence length="337" mass="34850">MSTRIVVVGAGIVGAAVAYEAARAGGDVVLIDKALPGSGVTADSFAWIGEPRSGDAVDASTALRRGVLRDWRRWEADVPGLQVRWRGVLLCGEGEPTTGAARLEPHLREPPAHAVFLESHGAVDPVAVTQALVRAARSHGARLMANTAVAAFLMRDGRVAGVRWSGGGVDADTVVVAAGADAPALLWPLGFDLPVTPSPALLMRFAAPPGLVRTLVVTPELEVREAAGGELLVADAYHGEIDHDELRQAGEAMRRRLVATFDTHAVQLLGVRLGARPMPADGLPLIGPVPGVEGAYVAVMHSGVTLAPSAGRLIASELVGGVDAAELAGLRPARGRT</sequence>
<dbReference type="Pfam" id="PF01266">
    <property type="entry name" value="DAO"/>
    <property type="match status" value="1"/>
</dbReference>
<organism evidence="3 4">
    <name type="scientific">Paractinoplanes hotanensis</name>
    <dbReference type="NCBI Taxonomy" id="2906497"/>
    <lineage>
        <taxon>Bacteria</taxon>
        <taxon>Bacillati</taxon>
        <taxon>Actinomycetota</taxon>
        <taxon>Actinomycetes</taxon>
        <taxon>Micromonosporales</taxon>
        <taxon>Micromonosporaceae</taxon>
        <taxon>Paractinoplanes</taxon>
    </lineage>
</organism>
<dbReference type="RefSeq" id="WP_251796161.1">
    <property type="nucleotide sequence ID" value="NZ_JAMQOL010000002.1"/>
</dbReference>
<dbReference type="InterPro" id="IPR006076">
    <property type="entry name" value="FAD-dep_OxRdtase"/>
</dbReference>
<feature type="domain" description="FAD dependent oxidoreductase" evidence="2">
    <location>
        <begin position="4"/>
        <end position="316"/>
    </location>
</feature>
<evidence type="ECO:0000259" key="2">
    <source>
        <dbReference type="Pfam" id="PF01266"/>
    </source>
</evidence>
<dbReference type="PANTHER" id="PTHR13847">
    <property type="entry name" value="SARCOSINE DEHYDROGENASE-RELATED"/>
    <property type="match status" value="1"/>
</dbReference>
<proteinExistence type="predicted"/>
<keyword evidence="1" id="KW-0560">Oxidoreductase</keyword>
<accession>A0ABT0XR53</accession>
<keyword evidence="4" id="KW-1185">Reference proteome</keyword>
<reference evidence="3 4" key="1">
    <citation type="submission" date="2022-06" db="EMBL/GenBank/DDBJ databases">
        <title>Actinoplanes abujensis sp. nov., isolated from Nigerian arid soil.</title>
        <authorList>
            <person name="Ding P."/>
        </authorList>
    </citation>
    <scope>NUCLEOTIDE SEQUENCE [LARGE SCALE GENOMIC DNA]</scope>
    <source>
        <strain evidence="4">TRM88002</strain>
    </source>
</reference>
<evidence type="ECO:0000313" key="3">
    <source>
        <dbReference type="EMBL" id="MCM4076252.1"/>
    </source>
</evidence>